<evidence type="ECO:0000313" key="4">
    <source>
        <dbReference type="Proteomes" id="UP000015354"/>
    </source>
</evidence>
<feature type="region of interest" description="Disordered" evidence="1">
    <location>
        <begin position="391"/>
        <end position="411"/>
    </location>
</feature>
<dbReference type="AlphaFoldDB" id="S9VUH9"/>
<comment type="caution">
    <text evidence="3">The sequence shown here is derived from an EMBL/GenBank/DDBJ whole genome shotgun (WGS) entry which is preliminary data.</text>
</comment>
<dbReference type="InterPro" id="IPR045146">
    <property type="entry name" value="SF3A1"/>
</dbReference>
<gene>
    <name evidence="3" type="ORF">STCU_06012</name>
</gene>
<feature type="region of interest" description="Disordered" evidence="1">
    <location>
        <begin position="77"/>
        <end position="106"/>
    </location>
</feature>
<dbReference type="EMBL" id="ATMH01006012">
    <property type="protein sequence ID" value="EPY26920.1"/>
    <property type="molecule type" value="Genomic_DNA"/>
</dbReference>
<dbReference type="Gene3D" id="1.10.10.790">
    <property type="entry name" value="Surp module"/>
    <property type="match status" value="1"/>
</dbReference>
<feature type="region of interest" description="Disordered" evidence="1">
    <location>
        <begin position="306"/>
        <end position="332"/>
    </location>
</feature>
<evidence type="ECO:0000259" key="2">
    <source>
        <dbReference type="PROSITE" id="PS50128"/>
    </source>
</evidence>
<feature type="compositionally biased region" description="Basic residues" evidence="1">
    <location>
        <begin position="402"/>
        <end position="411"/>
    </location>
</feature>
<dbReference type="InterPro" id="IPR035967">
    <property type="entry name" value="SWAP/Surp_sf"/>
</dbReference>
<dbReference type="OrthoDB" id="447637at2759"/>
<proteinExistence type="predicted"/>
<dbReference type="Proteomes" id="UP000015354">
    <property type="component" value="Unassembled WGS sequence"/>
</dbReference>
<name>S9VUH9_9TRYP</name>
<evidence type="ECO:0000313" key="3">
    <source>
        <dbReference type="EMBL" id="EPY26920.1"/>
    </source>
</evidence>
<dbReference type="PANTHER" id="PTHR15316">
    <property type="entry name" value="SPLICEOSOME ASSOCIATED PROTEIN 114/SWAP SPLICING FACTOR-RELATED"/>
    <property type="match status" value="1"/>
</dbReference>
<feature type="compositionally biased region" description="Low complexity" evidence="1">
    <location>
        <begin position="87"/>
        <end position="106"/>
    </location>
</feature>
<reference evidence="3 4" key="1">
    <citation type="journal article" date="2013" name="PLoS ONE">
        <title>Predicting the Proteins of Angomonas deanei, Strigomonas culicis and Their Respective Endosymbionts Reveals New Aspects of the Trypanosomatidae Family.</title>
        <authorList>
            <person name="Motta M.C."/>
            <person name="Martins A.C."/>
            <person name="de Souza S.S."/>
            <person name="Catta-Preta C.M."/>
            <person name="Silva R."/>
            <person name="Klein C.C."/>
            <person name="de Almeida L.G."/>
            <person name="de Lima Cunha O."/>
            <person name="Ciapina L.P."/>
            <person name="Brocchi M."/>
            <person name="Colabardini A.C."/>
            <person name="de Araujo Lima B."/>
            <person name="Machado C.R."/>
            <person name="de Almeida Soares C.M."/>
            <person name="Probst C.M."/>
            <person name="de Menezes C.B."/>
            <person name="Thompson C.E."/>
            <person name="Bartholomeu D.C."/>
            <person name="Gradia D.F."/>
            <person name="Pavoni D.P."/>
            <person name="Grisard E.C."/>
            <person name="Fantinatti-Garboggini F."/>
            <person name="Marchini F.K."/>
            <person name="Rodrigues-Luiz G.F."/>
            <person name="Wagner G."/>
            <person name="Goldman G.H."/>
            <person name="Fietto J.L."/>
            <person name="Elias M.C."/>
            <person name="Goldman M.H."/>
            <person name="Sagot M.F."/>
            <person name="Pereira M."/>
            <person name="Stoco P.H."/>
            <person name="de Mendonca-Neto R.P."/>
            <person name="Teixeira S.M."/>
            <person name="Maciel T.E."/>
            <person name="de Oliveira Mendes T.A."/>
            <person name="Urmenyi T.P."/>
            <person name="de Souza W."/>
            <person name="Schenkman S."/>
            <person name="de Vasconcelos A.T."/>
        </authorList>
    </citation>
    <scope>NUCLEOTIDE SEQUENCE [LARGE SCALE GENOMIC DNA]</scope>
</reference>
<evidence type="ECO:0000256" key="1">
    <source>
        <dbReference type="SAM" id="MobiDB-lite"/>
    </source>
</evidence>
<feature type="domain" description="SURP motif" evidence="2">
    <location>
        <begin position="170"/>
        <end position="212"/>
    </location>
</feature>
<dbReference type="SMART" id="SM00648">
    <property type="entry name" value="SWAP"/>
    <property type="match status" value="1"/>
</dbReference>
<dbReference type="PROSITE" id="PS50128">
    <property type="entry name" value="SURP"/>
    <property type="match status" value="1"/>
</dbReference>
<feature type="region of interest" description="Disordered" evidence="1">
    <location>
        <begin position="348"/>
        <end position="378"/>
    </location>
</feature>
<dbReference type="GO" id="GO:0045292">
    <property type="term" value="P:mRNA cis splicing, via spliceosome"/>
    <property type="evidence" value="ECO:0007669"/>
    <property type="project" value="InterPro"/>
</dbReference>
<sequence length="411" mass="45171">MASEEDGLPSIIVPGPELRQKVNSFAARLSTLEKTEADSMIAKLLATNRRNEFIFVESSHIFYPYFLSMLTEFRAHPEKRPQKTGKTEGTAAAAPTTAAAATATATRMTTGADGVVRTEGGTAPKDAKREELIWRMEQEARRYLDDPFPSHYALDLKEDTIDLPPFAMDLMALTAQYSAKYGELFLRSVEAKQKRNPNFRFLQDGDVRHGVLQQLVEAYRRILAFDPDATETRLEQMGERHYVLDTVVAEKTKYAQAALARRQAALLTDDQLRATLNWSAFKVVKAFSLNDLLLDGVVPPTATSHQRHAAVRLAPPPPPSVAAATEPAGGGGAPPSFAPVFMSANLLSGTTHSGKAPTAPVQQRHPPREEEPEADPTAVYTVLEEVEEENSAYAIDPITGARVHKKRPREA</sequence>
<dbReference type="GO" id="GO:0000381">
    <property type="term" value="P:regulation of alternative mRNA splicing, via spliceosome"/>
    <property type="evidence" value="ECO:0007669"/>
    <property type="project" value="TreeGrafter"/>
</dbReference>
<dbReference type="GO" id="GO:0071013">
    <property type="term" value="C:catalytic step 2 spliceosome"/>
    <property type="evidence" value="ECO:0007669"/>
    <property type="project" value="TreeGrafter"/>
</dbReference>
<dbReference type="Pfam" id="PF01805">
    <property type="entry name" value="Surp"/>
    <property type="match status" value="1"/>
</dbReference>
<dbReference type="GO" id="GO:0005686">
    <property type="term" value="C:U2 snRNP"/>
    <property type="evidence" value="ECO:0007669"/>
    <property type="project" value="TreeGrafter"/>
</dbReference>
<dbReference type="GO" id="GO:0003723">
    <property type="term" value="F:RNA binding"/>
    <property type="evidence" value="ECO:0007669"/>
    <property type="project" value="InterPro"/>
</dbReference>
<organism evidence="3 4">
    <name type="scientific">Strigomonas culicis</name>
    <dbReference type="NCBI Taxonomy" id="28005"/>
    <lineage>
        <taxon>Eukaryota</taxon>
        <taxon>Discoba</taxon>
        <taxon>Euglenozoa</taxon>
        <taxon>Kinetoplastea</taxon>
        <taxon>Metakinetoplastina</taxon>
        <taxon>Trypanosomatida</taxon>
        <taxon>Trypanosomatidae</taxon>
        <taxon>Strigomonadinae</taxon>
        <taxon>Strigomonas</taxon>
    </lineage>
</organism>
<dbReference type="InterPro" id="IPR000061">
    <property type="entry name" value="Surp"/>
</dbReference>
<dbReference type="SUPFAM" id="SSF109905">
    <property type="entry name" value="Surp module (SWAP domain)"/>
    <property type="match status" value="1"/>
</dbReference>
<keyword evidence="4" id="KW-1185">Reference proteome</keyword>
<accession>S9VUH9</accession>
<protein>
    <recommendedName>
        <fullName evidence="2">SURP motif domain-containing protein</fullName>
    </recommendedName>
</protein>
<dbReference type="GO" id="GO:0071004">
    <property type="term" value="C:U2-type prespliceosome"/>
    <property type="evidence" value="ECO:0007669"/>
    <property type="project" value="TreeGrafter"/>
</dbReference>
<dbReference type="PANTHER" id="PTHR15316:SF12">
    <property type="entry name" value="SURP MOTIF DOMAIN-CONTAINING PROTEIN"/>
    <property type="match status" value="1"/>
</dbReference>